<keyword evidence="6 10" id="KW-0493">Microtubule</keyword>
<dbReference type="GO" id="GO:0005874">
    <property type="term" value="C:microtubule"/>
    <property type="evidence" value="ECO:0007669"/>
    <property type="project" value="UniProtKB-KW"/>
</dbReference>
<keyword evidence="8 10" id="KW-0206">Cytoskeleton</keyword>
<dbReference type="InterPro" id="IPR036126">
    <property type="entry name" value="TBCA_sf"/>
</dbReference>
<evidence type="ECO:0000256" key="10">
    <source>
        <dbReference type="RuleBase" id="RU364030"/>
    </source>
</evidence>
<comment type="subcellular location">
    <subcellularLocation>
        <location evidence="2 10">Cytoplasm</location>
        <location evidence="2 10">Cytoskeleton</location>
    </subcellularLocation>
</comment>
<reference evidence="12 13" key="1">
    <citation type="submission" date="2024-04" db="EMBL/GenBank/DDBJ databases">
        <authorList>
            <consortium name="Genoscope - CEA"/>
            <person name="William W."/>
        </authorList>
    </citation>
    <scope>NUCLEOTIDE SEQUENCE [LARGE SCALE GENOMIC DNA]</scope>
</reference>
<evidence type="ECO:0000256" key="5">
    <source>
        <dbReference type="ARBA" id="ARBA00022490"/>
    </source>
</evidence>
<evidence type="ECO:0000256" key="9">
    <source>
        <dbReference type="ARBA" id="ARBA00026055"/>
    </source>
</evidence>
<dbReference type="Pfam" id="PF02970">
    <property type="entry name" value="TBCA"/>
    <property type="match status" value="1"/>
</dbReference>
<evidence type="ECO:0000256" key="6">
    <source>
        <dbReference type="ARBA" id="ARBA00022701"/>
    </source>
</evidence>
<dbReference type="EMBL" id="CAXITT010000002">
    <property type="protein sequence ID" value="CAL1526111.1"/>
    <property type="molecule type" value="Genomic_DNA"/>
</dbReference>
<evidence type="ECO:0000313" key="12">
    <source>
        <dbReference type="EMBL" id="CAL1526111.1"/>
    </source>
</evidence>
<sequence length="109" mass="12633">MADPRIKQIKIKTNVVKRLTKEKESYEKEAVQLEARLEKLKNEGEDEHVLRKQGEVLQESRSMIPDTVRRLRKAYEDLEELLGKESDLSEAEEFTQAKDALKLAQPIIA</sequence>
<feature type="coiled-coil region" evidence="11">
    <location>
        <begin position="9"/>
        <end position="43"/>
    </location>
</feature>
<dbReference type="GO" id="GO:0048487">
    <property type="term" value="F:beta-tubulin binding"/>
    <property type="evidence" value="ECO:0007669"/>
    <property type="project" value="InterPro"/>
</dbReference>
<dbReference type="Proteomes" id="UP001497497">
    <property type="component" value="Unassembled WGS sequence"/>
</dbReference>
<evidence type="ECO:0000256" key="1">
    <source>
        <dbReference type="ARBA" id="ARBA00003046"/>
    </source>
</evidence>
<dbReference type="SUPFAM" id="SSF46988">
    <property type="entry name" value="Tubulin chaperone cofactor A"/>
    <property type="match status" value="1"/>
</dbReference>
<dbReference type="PANTHER" id="PTHR21500">
    <property type="entry name" value="TUBULIN-SPECIFIC CHAPERONE A"/>
    <property type="match status" value="1"/>
</dbReference>
<comment type="similarity">
    <text evidence="3 10">Belongs to the TBCA family.</text>
</comment>
<evidence type="ECO:0000256" key="8">
    <source>
        <dbReference type="ARBA" id="ARBA00023212"/>
    </source>
</evidence>
<dbReference type="InterPro" id="IPR004226">
    <property type="entry name" value="TBCA"/>
</dbReference>
<protein>
    <recommendedName>
        <fullName evidence="4 10">Tubulin-specific chaperone A</fullName>
    </recommendedName>
</protein>
<evidence type="ECO:0000256" key="7">
    <source>
        <dbReference type="ARBA" id="ARBA00023186"/>
    </source>
</evidence>
<dbReference type="GO" id="GO:0007021">
    <property type="term" value="P:tubulin complex assembly"/>
    <property type="evidence" value="ECO:0007669"/>
    <property type="project" value="UniProtKB-UniRule"/>
</dbReference>
<evidence type="ECO:0000256" key="3">
    <source>
        <dbReference type="ARBA" id="ARBA00006806"/>
    </source>
</evidence>
<dbReference type="AlphaFoldDB" id="A0AAV2GYN3"/>
<keyword evidence="13" id="KW-1185">Reference proteome</keyword>
<accession>A0AAV2GYN3</accession>
<keyword evidence="7 10" id="KW-0143">Chaperone</keyword>
<evidence type="ECO:0000256" key="11">
    <source>
        <dbReference type="SAM" id="Coils"/>
    </source>
</evidence>
<dbReference type="FunFam" id="1.20.58.90:FF:000010">
    <property type="entry name" value="Tubulin-specific chaperone A"/>
    <property type="match status" value="1"/>
</dbReference>
<keyword evidence="11" id="KW-0175">Coiled coil</keyword>
<proteinExistence type="inferred from homology"/>
<dbReference type="PANTHER" id="PTHR21500:SF0">
    <property type="entry name" value="TUBULIN-SPECIFIC CHAPERONE A"/>
    <property type="match status" value="1"/>
</dbReference>
<evidence type="ECO:0000256" key="2">
    <source>
        <dbReference type="ARBA" id="ARBA00004245"/>
    </source>
</evidence>
<dbReference type="GO" id="GO:0007023">
    <property type="term" value="P:post-chaperonin tubulin folding pathway"/>
    <property type="evidence" value="ECO:0007669"/>
    <property type="project" value="UniProtKB-UniRule"/>
</dbReference>
<keyword evidence="5 10" id="KW-0963">Cytoplasm</keyword>
<evidence type="ECO:0000313" key="13">
    <source>
        <dbReference type="Proteomes" id="UP001497497"/>
    </source>
</evidence>
<gene>
    <name evidence="12" type="ORF">GSLYS_00000288001</name>
</gene>
<dbReference type="Gene3D" id="1.20.58.90">
    <property type="match status" value="1"/>
</dbReference>
<evidence type="ECO:0000256" key="4">
    <source>
        <dbReference type="ARBA" id="ARBA00015002"/>
    </source>
</evidence>
<comment type="function">
    <text evidence="1">Tubulin-folding protein; involved in the early step of the tubulin folding pathway.</text>
</comment>
<comment type="subunit">
    <text evidence="9 10">Supercomplex made of cofactors A to E. Cofactors A and D function by capturing and stabilizing tubulin in a quasi-native conformation. Cofactor E binds to the cofactor D-tubulin complex; interaction with cofactor C then causes the release of tubulin polypeptides that are committed to the native state.</text>
</comment>
<comment type="caution">
    <text evidence="12">The sequence shown here is derived from an EMBL/GenBank/DDBJ whole genome shotgun (WGS) entry which is preliminary data.</text>
</comment>
<name>A0AAV2GYN3_LYMST</name>
<dbReference type="GO" id="GO:0005829">
    <property type="term" value="C:cytosol"/>
    <property type="evidence" value="ECO:0007669"/>
    <property type="project" value="TreeGrafter"/>
</dbReference>
<organism evidence="12 13">
    <name type="scientific">Lymnaea stagnalis</name>
    <name type="common">Great pond snail</name>
    <name type="synonym">Helix stagnalis</name>
    <dbReference type="NCBI Taxonomy" id="6523"/>
    <lineage>
        <taxon>Eukaryota</taxon>
        <taxon>Metazoa</taxon>
        <taxon>Spiralia</taxon>
        <taxon>Lophotrochozoa</taxon>
        <taxon>Mollusca</taxon>
        <taxon>Gastropoda</taxon>
        <taxon>Heterobranchia</taxon>
        <taxon>Euthyneura</taxon>
        <taxon>Panpulmonata</taxon>
        <taxon>Hygrophila</taxon>
        <taxon>Lymnaeoidea</taxon>
        <taxon>Lymnaeidae</taxon>
        <taxon>Lymnaea</taxon>
    </lineage>
</organism>